<feature type="region of interest" description="Disordered" evidence="1">
    <location>
        <begin position="374"/>
        <end position="397"/>
    </location>
</feature>
<protein>
    <recommendedName>
        <fullName evidence="4">Type III secretion system needle length determinant</fullName>
    </recommendedName>
</protein>
<feature type="compositionally biased region" description="Basic and acidic residues" evidence="1">
    <location>
        <begin position="236"/>
        <end position="257"/>
    </location>
</feature>
<feature type="region of interest" description="Disordered" evidence="1">
    <location>
        <begin position="1"/>
        <end position="26"/>
    </location>
</feature>
<evidence type="ECO:0000313" key="3">
    <source>
        <dbReference type="Proteomes" id="UP001177595"/>
    </source>
</evidence>
<name>A0AA95GKP9_9GAMM</name>
<gene>
    <name evidence="2" type="ORF">QE210_12905</name>
</gene>
<dbReference type="CDD" id="cd17467">
    <property type="entry name" value="T3SS_YscP_C"/>
    <property type="match status" value="1"/>
</dbReference>
<proteinExistence type="predicted"/>
<feature type="region of interest" description="Disordered" evidence="1">
    <location>
        <begin position="234"/>
        <end position="260"/>
    </location>
</feature>
<feature type="region of interest" description="Disordered" evidence="1">
    <location>
        <begin position="129"/>
        <end position="180"/>
    </location>
</feature>
<feature type="compositionally biased region" description="Low complexity" evidence="1">
    <location>
        <begin position="15"/>
        <end position="26"/>
    </location>
</feature>
<feature type="compositionally biased region" description="Polar residues" evidence="1">
    <location>
        <begin position="168"/>
        <end position="180"/>
    </location>
</feature>
<reference evidence="2" key="1">
    <citation type="submission" date="2023-04" db="EMBL/GenBank/DDBJ databases">
        <title>Genome dynamics across the evolutionary transition to endosymbiosis.</title>
        <authorList>
            <person name="Siozios S."/>
            <person name="Nadal-Jimenez P."/>
            <person name="Azagi T."/>
            <person name="Sprong H."/>
            <person name="Frost C.L."/>
            <person name="Parratt S.R."/>
            <person name="Taylor G."/>
            <person name="Brettell L."/>
            <person name="Lew K.C."/>
            <person name="Croft L."/>
            <person name="King K.C."/>
            <person name="Brockhurst M.A."/>
            <person name="Hypsa V."/>
            <person name="Novakova E."/>
            <person name="Darby A.C."/>
            <person name="Hurst G.D.D."/>
        </authorList>
    </citation>
    <scope>NUCLEOTIDE SEQUENCE</scope>
    <source>
        <strain evidence="2">APv</strain>
    </source>
</reference>
<evidence type="ECO:0000256" key="1">
    <source>
        <dbReference type="SAM" id="MobiDB-lite"/>
    </source>
</evidence>
<dbReference type="RefSeq" id="WP_280624301.1">
    <property type="nucleotide sequence ID" value="NZ_CP123504.1"/>
</dbReference>
<dbReference type="EMBL" id="CP123504">
    <property type="protein sequence ID" value="WGM00747.1"/>
    <property type="molecule type" value="Genomic_DNA"/>
</dbReference>
<organism evidence="2 3">
    <name type="scientific">Arsenophonus nasoniae</name>
    <name type="common">son-killer infecting Nasonia vitripennis</name>
    <dbReference type="NCBI Taxonomy" id="638"/>
    <lineage>
        <taxon>Bacteria</taxon>
        <taxon>Pseudomonadati</taxon>
        <taxon>Pseudomonadota</taxon>
        <taxon>Gammaproteobacteria</taxon>
        <taxon>Enterobacterales</taxon>
        <taxon>Morganellaceae</taxon>
        <taxon>Arsenophonus</taxon>
    </lineage>
</organism>
<evidence type="ECO:0000313" key="2">
    <source>
        <dbReference type="EMBL" id="WGM00747.1"/>
    </source>
</evidence>
<dbReference type="Proteomes" id="UP001177595">
    <property type="component" value="Chromosome"/>
</dbReference>
<evidence type="ECO:0008006" key="4">
    <source>
        <dbReference type="Google" id="ProtNLM"/>
    </source>
</evidence>
<accession>A0AA95GKP9</accession>
<sequence>MKKQQVSHILHDRQPQSLPLPSTTKLPLESDPVLKKRFESALKLAGSATPVSPLEADKNLSAVSYLLVEHSSEDAHPFSQGIKKKSTAKAEDKARHRLSIATEEIADNCDQAYDNPPYTIIAHTTATKIDNNDKLPPSSSKQKQPITHLANPPTDKAGRNKPLKAPLSANTLSANPITNQPITSADLAKPIVNLPTGEQIVLTYPANKQQPLSTKKISSGADPNKIIDPMAALFPPEKKPHSANKAQDKGKRQENRIEPPSLPAVLSAATTTEKMLATVDNEKAPASLLNTLFNKLNAVINVDVNKNYQPPIIQLNLPQIGHLQIKIQQEQQNIMIEFVAQTMGQKILLDHRQDLIDKLQRIHPDQHIQLVILNDQQSKERSKDQPQSSDDIEEEMI</sequence>
<dbReference type="AlphaFoldDB" id="A0AA95GKP9"/>